<dbReference type="Gene3D" id="3.10.10.10">
    <property type="entry name" value="HIV Type 1 Reverse Transcriptase, subunit A, domain 1"/>
    <property type="match status" value="1"/>
</dbReference>
<name>A0AAN7RSB1_MYCAM</name>
<protein>
    <recommendedName>
        <fullName evidence="2">ribonuclease H</fullName>
        <ecNumber evidence="2">3.1.26.4</ecNumber>
    </recommendedName>
</protein>
<dbReference type="InterPro" id="IPR000477">
    <property type="entry name" value="RT_dom"/>
</dbReference>
<dbReference type="Gene3D" id="3.30.70.270">
    <property type="match status" value="1"/>
</dbReference>
<dbReference type="AlphaFoldDB" id="A0AAN7RSB1"/>
<dbReference type="EMBL" id="JAUNZN010000044">
    <property type="protein sequence ID" value="KAK4806208.1"/>
    <property type="molecule type" value="Genomic_DNA"/>
</dbReference>
<dbReference type="EC" id="3.1.26.4" evidence="2"/>
<sequence>MTPYGEKDENADIPEEVLNAVIPLVWASGKPGRAKSVTPIKTELKSGAQPVRKKQYPIRLEARKGLEPLINSFLEYGLLWECQSELNTPILPVRKPNSQEYRLVQDLREINAQTVDVHPVVPNPYTLLASIPENNMYFTVLDLKDAFFCIPVDEQSQLIFAFGWESPNTGRKTQLYWTVLPQGFKKTPTLFGNVLAKELEQWQCNNGHITLLQYVDDLLIGSSNDSECFEATISLLNFLGLAGYRISKKKKAQIA</sequence>
<dbReference type="Pfam" id="PF00078">
    <property type="entry name" value="RVT_1"/>
    <property type="match status" value="1"/>
</dbReference>
<evidence type="ECO:0000313" key="5">
    <source>
        <dbReference type="Proteomes" id="UP001333110"/>
    </source>
</evidence>
<dbReference type="InterPro" id="IPR051320">
    <property type="entry name" value="Viral_Replic_Matur_Polypro"/>
</dbReference>
<organism evidence="4 5">
    <name type="scientific">Mycteria americana</name>
    <name type="common">Wood stork</name>
    <dbReference type="NCBI Taxonomy" id="33587"/>
    <lineage>
        <taxon>Eukaryota</taxon>
        <taxon>Metazoa</taxon>
        <taxon>Chordata</taxon>
        <taxon>Craniata</taxon>
        <taxon>Vertebrata</taxon>
        <taxon>Euteleostomi</taxon>
        <taxon>Archelosauria</taxon>
        <taxon>Archosauria</taxon>
        <taxon>Dinosauria</taxon>
        <taxon>Saurischia</taxon>
        <taxon>Theropoda</taxon>
        <taxon>Coelurosauria</taxon>
        <taxon>Aves</taxon>
        <taxon>Neognathae</taxon>
        <taxon>Neoaves</taxon>
        <taxon>Aequornithes</taxon>
        <taxon>Ciconiiformes</taxon>
        <taxon>Ciconiidae</taxon>
        <taxon>Mycteria</taxon>
    </lineage>
</organism>
<feature type="domain" description="Reverse transcriptase" evidence="3">
    <location>
        <begin position="74"/>
        <end position="255"/>
    </location>
</feature>
<gene>
    <name evidence="4" type="ORF">QYF61_001131</name>
</gene>
<dbReference type="PANTHER" id="PTHR33064:SF36">
    <property type="entry name" value="CCHC-TYPE DOMAIN-CONTAINING PROTEIN"/>
    <property type="match status" value="1"/>
</dbReference>
<proteinExistence type="inferred from homology"/>
<dbReference type="Proteomes" id="UP001333110">
    <property type="component" value="Unassembled WGS sequence"/>
</dbReference>
<dbReference type="PROSITE" id="PS50878">
    <property type="entry name" value="RT_POL"/>
    <property type="match status" value="1"/>
</dbReference>
<reference evidence="4 5" key="1">
    <citation type="journal article" date="2023" name="J. Hered.">
        <title>Chromosome-level genome of the wood stork (Mycteria americana) provides insight into avian chromosome evolution.</title>
        <authorList>
            <person name="Flamio R. Jr."/>
            <person name="Ramstad K.M."/>
        </authorList>
    </citation>
    <scope>NUCLEOTIDE SEQUENCE [LARGE SCALE GENOMIC DNA]</scope>
    <source>
        <strain evidence="4">JAX WOST 10</strain>
    </source>
</reference>
<dbReference type="SUPFAM" id="SSF56672">
    <property type="entry name" value="DNA/RNA polymerases"/>
    <property type="match status" value="1"/>
</dbReference>
<comment type="similarity">
    <text evidence="1">Belongs to the beta type-B retroviral polymerase family. HERV class-II K(HML-2) pol subfamily.</text>
</comment>
<evidence type="ECO:0000259" key="3">
    <source>
        <dbReference type="PROSITE" id="PS50878"/>
    </source>
</evidence>
<dbReference type="GO" id="GO:0004523">
    <property type="term" value="F:RNA-DNA hybrid ribonuclease activity"/>
    <property type="evidence" value="ECO:0007669"/>
    <property type="project" value="UniProtKB-EC"/>
</dbReference>
<evidence type="ECO:0000256" key="1">
    <source>
        <dbReference type="ARBA" id="ARBA00010879"/>
    </source>
</evidence>
<keyword evidence="5" id="KW-1185">Reference proteome</keyword>
<dbReference type="PANTHER" id="PTHR33064">
    <property type="entry name" value="POL PROTEIN"/>
    <property type="match status" value="1"/>
</dbReference>
<dbReference type="InterPro" id="IPR043502">
    <property type="entry name" value="DNA/RNA_pol_sf"/>
</dbReference>
<evidence type="ECO:0000256" key="2">
    <source>
        <dbReference type="ARBA" id="ARBA00012180"/>
    </source>
</evidence>
<accession>A0AAN7RSB1</accession>
<comment type="caution">
    <text evidence="4">The sequence shown here is derived from an EMBL/GenBank/DDBJ whole genome shotgun (WGS) entry which is preliminary data.</text>
</comment>
<dbReference type="InterPro" id="IPR043128">
    <property type="entry name" value="Rev_trsase/Diguanyl_cyclase"/>
</dbReference>
<evidence type="ECO:0000313" key="4">
    <source>
        <dbReference type="EMBL" id="KAK4806208.1"/>
    </source>
</evidence>